<dbReference type="Proteomes" id="UP000028007">
    <property type="component" value="Unassembled WGS sequence"/>
</dbReference>
<protein>
    <submittedName>
        <fullName evidence="8">Membrane protein</fullName>
    </submittedName>
</protein>
<comment type="similarity">
    <text evidence="2">Belongs to the SusD family.</text>
</comment>
<evidence type="ECO:0000256" key="2">
    <source>
        <dbReference type="ARBA" id="ARBA00006275"/>
    </source>
</evidence>
<evidence type="ECO:0000259" key="6">
    <source>
        <dbReference type="Pfam" id="PF07980"/>
    </source>
</evidence>
<organism evidence="8 9">
    <name type="scientific">Pedobacter antarcticus 4BY</name>
    <dbReference type="NCBI Taxonomy" id="1358423"/>
    <lineage>
        <taxon>Bacteria</taxon>
        <taxon>Pseudomonadati</taxon>
        <taxon>Bacteroidota</taxon>
        <taxon>Sphingobacteriia</taxon>
        <taxon>Sphingobacteriales</taxon>
        <taxon>Sphingobacteriaceae</taxon>
        <taxon>Pedobacter</taxon>
    </lineage>
</organism>
<dbReference type="EMBL" id="JNFF01000120">
    <property type="protein sequence ID" value="KEQ28028.1"/>
    <property type="molecule type" value="Genomic_DNA"/>
</dbReference>
<keyword evidence="4" id="KW-0472">Membrane</keyword>
<evidence type="ECO:0000313" key="9">
    <source>
        <dbReference type="Proteomes" id="UP000028007"/>
    </source>
</evidence>
<evidence type="ECO:0000313" key="8">
    <source>
        <dbReference type="EMBL" id="KEQ28028.1"/>
    </source>
</evidence>
<accession>A0A081PBF5</accession>
<sequence>MRYRIYTLIAAGAFVLSVQSGCKKDFLDKTPFNQVTGDKAFVDAAGAEKLLRGVYDGMYNDYHIWDFMTNGDVISDNAYAGGDNQANIQLDLFTANSTNGNVGRDWGALYSDIKNCNEVLENVPNIQDPALDANGRRDQILGEAHGIRAYMYFNLVRLFGAAPLILKTPSNSTEMQAPRATVDDIYKQIISDLEFALAHTSTTAVNKGIFTKNVANALLAKVYATMETKDWAKVNQYADATIAGGYSLFPSFDGLFLEANKNNSESIWEMQYDGYGGQHGNWMPGVIMGSGWKRFNTPSNDLVRAYDNEKDEIRKKSSLVFRNVATEGWSDDYWTKANYPFINKYRADDKSNSYMIRLADIMLLKAEAVNELSGGGWAQAKTLVDQIRKRVNLAGTSAGNQAEMRLAIEKERRLELAFEGHRWFDLLRTGRAIEVMNAQTDGAGKNLNYNVTAAKLLFPTPQTEIDRNPNLK</sequence>
<keyword evidence="9" id="KW-1185">Reference proteome</keyword>
<dbReference type="InterPro" id="IPR033985">
    <property type="entry name" value="SusD-like_N"/>
</dbReference>
<dbReference type="CDD" id="cd08977">
    <property type="entry name" value="SusD"/>
    <property type="match status" value="1"/>
</dbReference>
<proteinExistence type="inferred from homology"/>
<feature type="domain" description="SusD-like N-terminal" evidence="7">
    <location>
        <begin position="25"/>
        <end position="223"/>
    </location>
</feature>
<name>A0A081PBF5_9SPHI</name>
<comment type="subcellular location">
    <subcellularLocation>
        <location evidence="1">Cell outer membrane</location>
    </subcellularLocation>
</comment>
<dbReference type="InterPro" id="IPR011990">
    <property type="entry name" value="TPR-like_helical_dom_sf"/>
</dbReference>
<keyword evidence="3" id="KW-0732">Signal</keyword>
<evidence type="ECO:0000256" key="3">
    <source>
        <dbReference type="ARBA" id="ARBA00022729"/>
    </source>
</evidence>
<dbReference type="Gene3D" id="1.25.40.390">
    <property type="match status" value="1"/>
</dbReference>
<dbReference type="Pfam" id="PF14322">
    <property type="entry name" value="SusD-like_3"/>
    <property type="match status" value="1"/>
</dbReference>
<evidence type="ECO:0000256" key="4">
    <source>
        <dbReference type="ARBA" id="ARBA00023136"/>
    </source>
</evidence>
<dbReference type="InterPro" id="IPR012944">
    <property type="entry name" value="SusD_RagB_dom"/>
</dbReference>
<dbReference type="GO" id="GO:0009279">
    <property type="term" value="C:cell outer membrane"/>
    <property type="evidence" value="ECO:0007669"/>
    <property type="project" value="UniProtKB-SubCell"/>
</dbReference>
<evidence type="ECO:0000256" key="1">
    <source>
        <dbReference type="ARBA" id="ARBA00004442"/>
    </source>
</evidence>
<gene>
    <name evidence="8" type="ORF">N180_19285</name>
</gene>
<evidence type="ECO:0000259" key="7">
    <source>
        <dbReference type="Pfam" id="PF14322"/>
    </source>
</evidence>
<dbReference type="RefSeq" id="WP_037445231.1">
    <property type="nucleotide sequence ID" value="NZ_JNFF01000120.1"/>
</dbReference>
<keyword evidence="5" id="KW-0998">Cell outer membrane</keyword>
<feature type="domain" description="RagB/SusD" evidence="6">
    <location>
        <begin position="336"/>
        <end position="472"/>
    </location>
</feature>
<dbReference type="OrthoDB" id="993981at2"/>
<dbReference type="SUPFAM" id="SSF48452">
    <property type="entry name" value="TPR-like"/>
    <property type="match status" value="1"/>
</dbReference>
<dbReference type="eggNOG" id="COG3193">
    <property type="taxonomic scope" value="Bacteria"/>
</dbReference>
<reference evidence="8 9" key="1">
    <citation type="journal article" date="1992" name="Int. J. Syst. Bacteriol.">
        <title>Sphingobacterium antarcticus sp. nov. a Psychrotrophic Bacterium from the Soils of Schirmacher Oasis, Antarctica.</title>
        <authorList>
            <person name="Shivaji S."/>
            <person name="Ray M.K."/>
            <person name="Rao N.S."/>
            <person name="Saiserr L."/>
            <person name="Jagannadham M.V."/>
            <person name="Kumar G.S."/>
            <person name="Reddy G."/>
            <person name="Bhargava P.M."/>
        </authorList>
    </citation>
    <scope>NUCLEOTIDE SEQUENCE [LARGE SCALE GENOMIC DNA]</scope>
    <source>
        <strain evidence="8 9">4BY</strain>
    </source>
</reference>
<comment type="caution">
    <text evidence="8">The sequence shown here is derived from an EMBL/GenBank/DDBJ whole genome shotgun (WGS) entry which is preliminary data.</text>
</comment>
<dbReference type="AlphaFoldDB" id="A0A081PBF5"/>
<dbReference type="Pfam" id="PF07980">
    <property type="entry name" value="SusD_RagB"/>
    <property type="match status" value="1"/>
</dbReference>
<evidence type="ECO:0000256" key="5">
    <source>
        <dbReference type="ARBA" id="ARBA00023237"/>
    </source>
</evidence>